<keyword evidence="2" id="KW-0004">4Fe-4S</keyword>
<dbReference type="PANTHER" id="PTHR30176:SF3">
    <property type="entry name" value="FERREDOXIN-TYPE PROTEIN NAPH"/>
    <property type="match status" value="1"/>
</dbReference>
<keyword evidence="1" id="KW-0813">Transport</keyword>
<evidence type="ECO:0000256" key="3">
    <source>
        <dbReference type="ARBA" id="ARBA00022723"/>
    </source>
</evidence>
<evidence type="ECO:0000256" key="1">
    <source>
        <dbReference type="ARBA" id="ARBA00022448"/>
    </source>
</evidence>
<dbReference type="PROSITE" id="PS51379">
    <property type="entry name" value="4FE4S_FER_2"/>
    <property type="match status" value="2"/>
</dbReference>
<keyword evidence="6" id="KW-0411">Iron-sulfur</keyword>
<dbReference type="Proteomes" id="UP000005741">
    <property type="component" value="Chromosome"/>
</dbReference>
<evidence type="ECO:0000259" key="8">
    <source>
        <dbReference type="PROSITE" id="PS51379"/>
    </source>
</evidence>
<name>H1YXL5_9EURY</name>
<organism evidence="9 10">
    <name type="scientific">Methanoplanus limicola DSM 2279</name>
    <dbReference type="NCBI Taxonomy" id="937775"/>
    <lineage>
        <taxon>Archaea</taxon>
        <taxon>Methanobacteriati</taxon>
        <taxon>Methanobacteriota</taxon>
        <taxon>Stenosarchaea group</taxon>
        <taxon>Methanomicrobia</taxon>
        <taxon>Methanomicrobiales</taxon>
        <taxon>Methanomicrobiaceae</taxon>
        <taxon>Methanoplanus</taxon>
    </lineage>
</organism>
<dbReference type="PROSITE" id="PS00198">
    <property type="entry name" value="4FE4S_FER_1"/>
    <property type="match status" value="1"/>
</dbReference>
<dbReference type="PANTHER" id="PTHR30176">
    <property type="entry name" value="FERREDOXIN-TYPE PROTEIN NAPH"/>
    <property type="match status" value="1"/>
</dbReference>
<keyword evidence="7" id="KW-0472">Membrane</keyword>
<feature type="transmembrane region" description="Helical" evidence="7">
    <location>
        <begin position="156"/>
        <end position="179"/>
    </location>
</feature>
<evidence type="ECO:0000256" key="5">
    <source>
        <dbReference type="ARBA" id="ARBA00023004"/>
    </source>
</evidence>
<reference evidence="9 10" key="1">
    <citation type="submission" date="2011-10" db="EMBL/GenBank/DDBJ databases">
        <title>The Improved High-Quality Draft genome of Methanoplanus limicola DSM 2279.</title>
        <authorList>
            <consortium name="US DOE Joint Genome Institute (JGI-PGF)"/>
            <person name="Lucas S."/>
            <person name="Copeland A."/>
            <person name="Lapidus A."/>
            <person name="Glavina del Rio T."/>
            <person name="Dalin E."/>
            <person name="Tice H."/>
            <person name="Bruce D."/>
            <person name="Goodwin L."/>
            <person name="Pitluck S."/>
            <person name="Peters L."/>
            <person name="Mikhailova N."/>
            <person name="Lu M."/>
            <person name="Kyrpides N."/>
            <person name="Mavromatis K."/>
            <person name="Ivanova N."/>
            <person name="Markowitz V."/>
            <person name="Cheng J.-F."/>
            <person name="Hugenholtz P."/>
            <person name="Woyke T."/>
            <person name="Wu D."/>
            <person name="Wirth R."/>
            <person name="Brambilla E.-M."/>
            <person name="Klenk H.-P."/>
            <person name="Eisen J.A."/>
        </authorList>
    </citation>
    <scope>NUCLEOTIDE SEQUENCE [LARGE SCALE GENOMIC DNA]</scope>
    <source>
        <strain evidence="9 10">DSM 2279</strain>
    </source>
</reference>
<keyword evidence="7" id="KW-0812">Transmembrane</keyword>
<dbReference type="InterPro" id="IPR017896">
    <property type="entry name" value="4Fe4S_Fe-S-bd"/>
</dbReference>
<evidence type="ECO:0000313" key="10">
    <source>
        <dbReference type="Proteomes" id="UP000005741"/>
    </source>
</evidence>
<dbReference type="InParanoid" id="H1YXL5"/>
<dbReference type="GO" id="GO:0016491">
    <property type="term" value="F:oxidoreductase activity"/>
    <property type="evidence" value="ECO:0007669"/>
    <property type="project" value="UniProtKB-ARBA"/>
</dbReference>
<dbReference type="InterPro" id="IPR017900">
    <property type="entry name" value="4Fe4S_Fe_S_CS"/>
</dbReference>
<dbReference type="STRING" id="937775.Metlim_0862"/>
<dbReference type="GO" id="GO:0051539">
    <property type="term" value="F:4 iron, 4 sulfur cluster binding"/>
    <property type="evidence" value="ECO:0007669"/>
    <property type="project" value="UniProtKB-KW"/>
</dbReference>
<sequence length="260" mass="29021">MPANILPKEIGFAYAFIVIFLLAYLWNKKIITRKKAIPILIISTALGFLIFAPIAPHNFQSLILKDTTRLGGPLLVATIGMSVMLAVTLIFGRIFCGHICPVGTVQELASLIPAPKFGRKLKRETISFRAIIFIVIITAAYFYSYAVVDLFGIYEFFHLTLGVLFIVFLLIIIASVFFYRPFCRLICPYGTLLAILSAYSVLGIQRGSECINCGKCEKVCPVDEAKFGDMRAECYMCGRCLEVCPKSGAIWYGRPEEKEK</sequence>
<feature type="transmembrane region" description="Helical" evidence="7">
    <location>
        <begin position="75"/>
        <end position="96"/>
    </location>
</feature>
<keyword evidence="5" id="KW-0408">Iron</keyword>
<dbReference type="EMBL" id="CM001436">
    <property type="protein sequence ID" value="EHQ34984.1"/>
    <property type="molecule type" value="Genomic_DNA"/>
</dbReference>
<dbReference type="RefSeq" id="WP_004076698.1">
    <property type="nucleotide sequence ID" value="NZ_CM001436.1"/>
</dbReference>
<proteinExistence type="predicted"/>
<dbReference type="OrthoDB" id="23833at2157"/>
<dbReference type="HOGENOM" id="CLU_033147_2_1_2"/>
<accession>H1YXL5</accession>
<gene>
    <name evidence="9" type="ORF">Metlim_0862</name>
</gene>
<feature type="domain" description="4Fe-4S ferredoxin-type" evidence="8">
    <location>
        <begin position="231"/>
        <end position="255"/>
    </location>
</feature>
<feature type="transmembrane region" description="Helical" evidence="7">
    <location>
        <begin position="6"/>
        <end position="25"/>
    </location>
</feature>
<dbReference type="SUPFAM" id="SSF54862">
    <property type="entry name" value="4Fe-4S ferredoxins"/>
    <property type="match status" value="1"/>
</dbReference>
<keyword evidence="10" id="KW-1185">Reference proteome</keyword>
<evidence type="ECO:0000256" key="4">
    <source>
        <dbReference type="ARBA" id="ARBA00022982"/>
    </source>
</evidence>
<feature type="domain" description="4Fe-4S ferredoxin-type" evidence="8">
    <location>
        <begin position="200"/>
        <end position="230"/>
    </location>
</feature>
<keyword evidence="4" id="KW-0249">Electron transport</keyword>
<dbReference type="Gene3D" id="3.30.70.20">
    <property type="match status" value="1"/>
</dbReference>
<feature type="transmembrane region" description="Helical" evidence="7">
    <location>
        <begin position="37"/>
        <end position="55"/>
    </location>
</feature>
<evidence type="ECO:0000256" key="2">
    <source>
        <dbReference type="ARBA" id="ARBA00022485"/>
    </source>
</evidence>
<evidence type="ECO:0000256" key="6">
    <source>
        <dbReference type="ARBA" id="ARBA00023014"/>
    </source>
</evidence>
<protein>
    <submittedName>
        <fullName evidence="9">4Fe-4S ferredoxin iron-sulfur binding domain-containing protein</fullName>
    </submittedName>
</protein>
<dbReference type="AlphaFoldDB" id="H1YXL5"/>
<dbReference type="GO" id="GO:0046872">
    <property type="term" value="F:metal ion binding"/>
    <property type="evidence" value="ECO:0007669"/>
    <property type="project" value="UniProtKB-KW"/>
</dbReference>
<keyword evidence="7" id="KW-1133">Transmembrane helix</keyword>
<dbReference type="GO" id="GO:0005886">
    <property type="term" value="C:plasma membrane"/>
    <property type="evidence" value="ECO:0007669"/>
    <property type="project" value="TreeGrafter"/>
</dbReference>
<dbReference type="Pfam" id="PF12798">
    <property type="entry name" value="Fer4_3"/>
    <property type="match status" value="2"/>
</dbReference>
<dbReference type="Pfam" id="PF12801">
    <property type="entry name" value="Fer4_5"/>
    <property type="match status" value="2"/>
</dbReference>
<dbReference type="InterPro" id="IPR051684">
    <property type="entry name" value="Electron_Trans/Redox"/>
</dbReference>
<keyword evidence="3" id="KW-0479">Metal-binding</keyword>
<evidence type="ECO:0000313" key="9">
    <source>
        <dbReference type="EMBL" id="EHQ34984.1"/>
    </source>
</evidence>
<feature type="transmembrane region" description="Helical" evidence="7">
    <location>
        <begin position="126"/>
        <end position="144"/>
    </location>
</feature>
<evidence type="ECO:0000256" key="7">
    <source>
        <dbReference type="SAM" id="Phobius"/>
    </source>
</evidence>